<dbReference type="AlphaFoldDB" id="X0VWV7"/>
<dbReference type="EMBL" id="BARS01037795">
    <property type="protein sequence ID" value="GAG15602.1"/>
    <property type="molecule type" value="Genomic_DNA"/>
</dbReference>
<evidence type="ECO:0008006" key="2">
    <source>
        <dbReference type="Google" id="ProtNLM"/>
    </source>
</evidence>
<organism evidence="1">
    <name type="scientific">marine sediment metagenome</name>
    <dbReference type="NCBI Taxonomy" id="412755"/>
    <lineage>
        <taxon>unclassified sequences</taxon>
        <taxon>metagenomes</taxon>
        <taxon>ecological metagenomes</taxon>
    </lineage>
</organism>
<dbReference type="Gene3D" id="3.30.200.20">
    <property type="entry name" value="Phosphorylase Kinase, domain 1"/>
    <property type="match status" value="1"/>
</dbReference>
<gene>
    <name evidence="1" type="ORF">S01H1_57906</name>
</gene>
<comment type="caution">
    <text evidence="1">The sequence shown here is derived from an EMBL/GenBank/DDBJ whole genome shotgun (WGS) entry which is preliminary data.</text>
</comment>
<feature type="non-terminal residue" evidence="1">
    <location>
        <position position="239"/>
    </location>
</feature>
<dbReference type="Gene3D" id="1.10.510.10">
    <property type="entry name" value="Transferase(Phosphotransferase) domain 1"/>
    <property type="match status" value="1"/>
</dbReference>
<reference evidence="1" key="1">
    <citation type="journal article" date="2014" name="Front. Microbiol.">
        <title>High frequency of phylogenetically diverse reductive dehalogenase-homologous genes in deep subseafloor sedimentary metagenomes.</title>
        <authorList>
            <person name="Kawai M."/>
            <person name="Futagami T."/>
            <person name="Toyoda A."/>
            <person name="Takaki Y."/>
            <person name="Nishi S."/>
            <person name="Hori S."/>
            <person name="Arai W."/>
            <person name="Tsubouchi T."/>
            <person name="Morono Y."/>
            <person name="Uchiyama I."/>
            <person name="Ito T."/>
            <person name="Fujiyama A."/>
            <person name="Inagaki F."/>
            <person name="Takami H."/>
        </authorList>
    </citation>
    <scope>NUCLEOTIDE SEQUENCE</scope>
    <source>
        <strain evidence="1">Expedition CK06-06</strain>
    </source>
</reference>
<protein>
    <recommendedName>
        <fullName evidence="2">Protein kinase domain-containing protein</fullName>
    </recommendedName>
</protein>
<evidence type="ECO:0000313" key="1">
    <source>
        <dbReference type="EMBL" id="GAG15602.1"/>
    </source>
</evidence>
<name>X0VWV7_9ZZZZ</name>
<sequence>MQVLVKGKKDKINLTKNHFVASGGEGSIYARRGTVYKIYTDPKAVIHYSKMKELSSITNPNVIKPERLVLNSKNKPIGYTMKHVPKTYALCQIFPKAFRDRTGMDTKNVLNLVQKMQKTIIDIHKQKILIVDLNEMNFLVDKKFNEVFFIDVDSYQTQSFPATAIMESIRDVHNKTFSELTDWFSFAVVSFQMFIGIHPYKGKHPTIKGIVDRMKANIPVFHNDVKFPKVCMPFDTIPQ</sequence>
<accession>X0VWV7</accession>
<dbReference type="InterPro" id="IPR011009">
    <property type="entry name" value="Kinase-like_dom_sf"/>
</dbReference>
<proteinExistence type="predicted"/>
<dbReference type="SUPFAM" id="SSF56112">
    <property type="entry name" value="Protein kinase-like (PK-like)"/>
    <property type="match status" value="1"/>
</dbReference>